<feature type="domain" description="3'-5' exonuclease" evidence="2">
    <location>
        <begin position="74"/>
        <end position="273"/>
    </location>
</feature>
<reference evidence="3 4" key="1">
    <citation type="submission" date="2017-04" db="EMBL/GenBank/DDBJ databases">
        <title>Draft genome sequence of Marssonina coronaria NL1: causal agent of apple blotch.</title>
        <authorList>
            <person name="Cheng Q."/>
        </authorList>
    </citation>
    <scope>NUCLEOTIDE SEQUENCE [LARGE SCALE GENOMIC DNA]</scope>
    <source>
        <strain evidence="3 4">NL1</strain>
    </source>
</reference>
<comment type="caution">
    <text evidence="3">The sequence shown here is derived from an EMBL/GenBank/DDBJ whole genome shotgun (WGS) entry which is preliminary data.</text>
</comment>
<dbReference type="SUPFAM" id="SSF53098">
    <property type="entry name" value="Ribonuclease H-like"/>
    <property type="match status" value="1"/>
</dbReference>
<name>A0A218YU70_9HELO</name>
<evidence type="ECO:0000313" key="4">
    <source>
        <dbReference type="Proteomes" id="UP000242519"/>
    </source>
</evidence>
<feature type="region of interest" description="Disordered" evidence="1">
    <location>
        <begin position="15"/>
        <end position="47"/>
    </location>
</feature>
<dbReference type="PANTHER" id="PTHR43040">
    <property type="entry name" value="RIBONUCLEASE D"/>
    <property type="match status" value="1"/>
</dbReference>
<dbReference type="Proteomes" id="UP000242519">
    <property type="component" value="Unassembled WGS sequence"/>
</dbReference>
<sequence length="342" mass="38079">MRRLSSSSIFNTSPVRWAQSSPARDSPPPLQPLMRQTPFNLPRNSHEPRSTFFCENQALSPMSPTPLPSVFIDTAESLSDFLDELTGDANLQSTTPSLFVDIEGIDLSRHGSVSLLTIFYLPTKTTYLLDVTTLAASTFSTPSSTDAGVTLRSIFESPRILKVFFDVRNDSDALFAHFSVALAGVVDLQLLELGSRKGGLARKRLANGLAQCIKYHASLTLEEKEAWGAIKERGRGLFAPEKGGSYEVFDERPLAEEIRAYCVQDVQFLPGLWKLYTERLGDSQDWARMIEEETRARVILSQNADYISDSKDRALGPWVPKEEKEKKKGREVNNEGEKLGDA</sequence>
<protein>
    <recommendedName>
        <fullName evidence="2">3'-5' exonuclease domain-containing protein</fullName>
    </recommendedName>
</protein>
<dbReference type="InParanoid" id="A0A218YU70"/>
<evidence type="ECO:0000313" key="3">
    <source>
        <dbReference type="EMBL" id="OWO97620.1"/>
    </source>
</evidence>
<dbReference type="GO" id="GO:0006139">
    <property type="term" value="P:nucleobase-containing compound metabolic process"/>
    <property type="evidence" value="ECO:0007669"/>
    <property type="project" value="InterPro"/>
</dbReference>
<dbReference type="InterPro" id="IPR012337">
    <property type="entry name" value="RNaseH-like_sf"/>
</dbReference>
<dbReference type="STRING" id="503106.A0A218YU70"/>
<feature type="region of interest" description="Disordered" evidence="1">
    <location>
        <begin position="311"/>
        <end position="342"/>
    </location>
</feature>
<organism evidence="3 4">
    <name type="scientific">Diplocarpon coronariae</name>
    <dbReference type="NCBI Taxonomy" id="2795749"/>
    <lineage>
        <taxon>Eukaryota</taxon>
        <taxon>Fungi</taxon>
        <taxon>Dikarya</taxon>
        <taxon>Ascomycota</taxon>
        <taxon>Pezizomycotina</taxon>
        <taxon>Leotiomycetes</taxon>
        <taxon>Helotiales</taxon>
        <taxon>Drepanopezizaceae</taxon>
        <taxon>Diplocarpon</taxon>
    </lineage>
</organism>
<dbReference type="AlphaFoldDB" id="A0A218YU70"/>
<dbReference type="PANTHER" id="PTHR43040:SF1">
    <property type="entry name" value="RIBONUCLEASE D"/>
    <property type="match status" value="1"/>
</dbReference>
<dbReference type="EMBL" id="MZNU01000430">
    <property type="protein sequence ID" value="OWO97620.1"/>
    <property type="molecule type" value="Genomic_DNA"/>
</dbReference>
<keyword evidence="4" id="KW-1185">Reference proteome</keyword>
<dbReference type="OrthoDB" id="26838at2759"/>
<dbReference type="GO" id="GO:0008408">
    <property type="term" value="F:3'-5' exonuclease activity"/>
    <property type="evidence" value="ECO:0007669"/>
    <property type="project" value="InterPro"/>
</dbReference>
<evidence type="ECO:0000259" key="2">
    <source>
        <dbReference type="Pfam" id="PF01612"/>
    </source>
</evidence>
<dbReference type="GO" id="GO:0003676">
    <property type="term" value="F:nucleic acid binding"/>
    <property type="evidence" value="ECO:0007669"/>
    <property type="project" value="InterPro"/>
</dbReference>
<dbReference type="InterPro" id="IPR036397">
    <property type="entry name" value="RNaseH_sf"/>
</dbReference>
<accession>A0A218YU70</accession>
<dbReference type="InterPro" id="IPR002562">
    <property type="entry name" value="3'-5'_exonuclease_dom"/>
</dbReference>
<dbReference type="Pfam" id="PF01612">
    <property type="entry name" value="DNA_pol_A_exo1"/>
    <property type="match status" value="1"/>
</dbReference>
<evidence type="ECO:0000256" key="1">
    <source>
        <dbReference type="SAM" id="MobiDB-lite"/>
    </source>
</evidence>
<dbReference type="Gene3D" id="3.30.420.10">
    <property type="entry name" value="Ribonuclease H-like superfamily/Ribonuclease H"/>
    <property type="match status" value="1"/>
</dbReference>
<proteinExistence type="predicted"/>
<gene>
    <name evidence="3" type="ORF">B2J93_8601</name>
</gene>